<dbReference type="AlphaFoldDB" id="A0A9J6P2H2"/>
<dbReference type="EMBL" id="JAGSOJ010000002">
    <property type="protein sequence ID" value="MCM1990390.1"/>
    <property type="molecule type" value="Genomic_DNA"/>
</dbReference>
<keyword evidence="15" id="KW-1185">Reference proteome</keyword>
<comment type="pathway">
    <text evidence="2 11">Carbohydrate biosynthesis; gluconeogenesis.</text>
</comment>
<evidence type="ECO:0000256" key="5">
    <source>
        <dbReference type="ARBA" id="ARBA00022485"/>
    </source>
</evidence>
<dbReference type="NCBIfam" id="TIGR00719">
    <property type="entry name" value="sda_beta"/>
    <property type="match status" value="1"/>
</dbReference>
<dbReference type="InterPro" id="IPR029009">
    <property type="entry name" value="ASB_dom_sf"/>
</dbReference>
<reference evidence="14" key="2">
    <citation type="submission" date="2021-04" db="EMBL/GenBank/DDBJ databases">
        <authorList>
            <person name="Dong X."/>
        </authorList>
    </citation>
    <scope>NUCLEOTIDE SEQUENCE</scope>
    <source>
        <strain evidence="14">ZWT</strain>
    </source>
</reference>
<name>A0A9J6P2H2_9CLOT</name>
<dbReference type="GO" id="GO:0051539">
    <property type="term" value="F:4 iron, 4 sulfur cluster binding"/>
    <property type="evidence" value="ECO:0007669"/>
    <property type="project" value="UniProtKB-UniRule"/>
</dbReference>
<keyword evidence="5 11" id="KW-0004">4Fe-4S</keyword>
<dbReference type="Pfam" id="PF01842">
    <property type="entry name" value="ACT"/>
    <property type="match status" value="1"/>
</dbReference>
<dbReference type="GO" id="GO:0046872">
    <property type="term" value="F:metal ion binding"/>
    <property type="evidence" value="ECO:0007669"/>
    <property type="project" value="UniProtKB-UniRule"/>
</dbReference>
<dbReference type="PIRSF" id="PIRSF036692">
    <property type="entry name" value="SDH_B"/>
    <property type="match status" value="1"/>
</dbReference>
<keyword evidence="7 11" id="KW-0408">Iron</keyword>
<dbReference type="GO" id="GO:0003941">
    <property type="term" value="F:L-serine ammonia-lyase activity"/>
    <property type="evidence" value="ECO:0007669"/>
    <property type="project" value="UniProtKB-UniRule"/>
</dbReference>
<dbReference type="InterPro" id="IPR005131">
    <property type="entry name" value="Ser_deHydtase_bsu"/>
</dbReference>
<accession>A0A9J6P2H2</accession>
<organism evidence="14 15">
    <name type="scientific">Oceanirhabdus seepicola</name>
    <dbReference type="NCBI Taxonomy" id="2828781"/>
    <lineage>
        <taxon>Bacteria</taxon>
        <taxon>Bacillati</taxon>
        <taxon>Bacillota</taxon>
        <taxon>Clostridia</taxon>
        <taxon>Eubacteriales</taxon>
        <taxon>Clostridiaceae</taxon>
        <taxon>Oceanirhabdus</taxon>
    </lineage>
</organism>
<dbReference type="GO" id="GO:0006094">
    <property type="term" value="P:gluconeogenesis"/>
    <property type="evidence" value="ECO:0007669"/>
    <property type="project" value="UniProtKB-UniRule"/>
</dbReference>
<dbReference type="CDD" id="cd04903">
    <property type="entry name" value="ACT_LSD"/>
    <property type="match status" value="1"/>
</dbReference>
<evidence type="ECO:0000256" key="11">
    <source>
        <dbReference type="PIRNR" id="PIRNR036692"/>
    </source>
</evidence>
<evidence type="ECO:0000259" key="13">
    <source>
        <dbReference type="PROSITE" id="PS51671"/>
    </source>
</evidence>
<dbReference type="RefSeq" id="WP_250859427.1">
    <property type="nucleotide sequence ID" value="NZ_JAGSOJ010000002.1"/>
</dbReference>
<evidence type="ECO:0000256" key="3">
    <source>
        <dbReference type="ARBA" id="ARBA00008636"/>
    </source>
</evidence>
<evidence type="ECO:0000313" key="15">
    <source>
        <dbReference type="Proteomes" id="UP001056429"/>
    </source>
</evidence>
<dbReference type="Gene3D" id="3.30.70.260">
    <property type="match status" value="1"/>
</dbReference>
<dbReference type="InterPro" id="IPR004643">
    <property type="entry name" value="Fe-S_L-Ser_bsu"/>
</dbReference>
<dbReference type="PANTHER" id="PTHR30182">
    <property type="entry name" value="L-SERINE DEHYDRATASE"/>
    <property type="match status" value="1"/>
</dbReference>
<proteinExistence type="inferred from homology"/>
<dbReference type="PANTHER" id="PTHR30182:SF12">
    <property type="entry name" value="L-SERINE DEHYDRATASE, BETA CHAIN-RELATED"/>
    <property type="match status" value="1"/>
</dbReference>
<evidence type="ECO:0000256" key="6">
    <source>
        <dbReference type="ARBA" id="ARBA00022723"/>
    </source>
</evidence>
<evidence type="ECO:0000256" key="4">
    <source>
        <dbReference type="ARBA" id="ARBA00022432"/>
    </source>
</evidence>
<evidence type="ECO:0000256" key="8">
    <source>
        <dbReference type="ARBA" id="ARBA00023014"/>
    </source>
</evidence>
<dbReference type="Gene3D" id="3.30.1330.90">
    <property type="entry name" value="D-3-phosphoglycerate dehydrogenase, domain 3"/>
    <property type="match status" value="1"/>
</dbReference>
<feature type="domain" description="ACT" evidence="13">
    <location>
        <begin position="149"/>
        <end position="224"/>
    </location>
</feature>
<comment type="caution">
    <text evidence="14">The sequence shown here is derived from an EMBL/GenBank/DDBJ whole genome shotgun (WGS) entry which is preliminary data.</text>
</comment>
<evidence type="ECO:0000256" key="1">
    <source>
        <dbReference type="ARBA" id="ARBA00001966"/>
    </source>
</evidence>
<keyword evidence="9 11" id="KW-0456">Lyase</keyword>
<evidence type="ECO:0000256" key="10">
    <source>
        <dbReference type="ARBA" id="ARBA00049406"/>
    </source>
</evidence>
<protein>
    <recommendedName>
        <fullName evidence="11">L-serine deaminase</fullName>
    </recommendedName>
</protein>
<keyword evidence="8 11" id="KW-0411">Iron-sulfur</keyword>
<evidence type="ECO:0000256" key="2">
    <source>
        <dbReference type="ARBA" id="ARBA00004742"/>
    </source>
</evidence>
<gene>
    <name evidence="14" type="primary">sdaAB</name>
    <name evidence="14" type="ORF">KDK92_11645</name>
</gene>
<dbReference type="PROSITE" id="PS51671">
    <property type="entry name" value="ACT"/>
    <property type="match status" value="1"/>
</dbReference>
<evidence type="ECO:0000256" key="12">
    <source>
        <dbReference type="RuleBase" id="RU366059"/>
    </source>
</evidence>
<dbReference type="Pfam" id="PF03315">
    <property type="entry name" value="SDH_beta"/>
    <property type="match status" value="1"/>
</dbReference>
<reference evidence="14" key="1">
    <citation type="journal article" date="2021" name="mSystems">
        <title>Bacteria and Archaea Synergistically Convert Glycine Betaine to Biogenic Methane in the Formosa Cold Seep of the South China Sea.</title>
        <authorList>
            <person name="Li L."/>
            <person name="Zhang W."/>
            <person name="Zhang S."/>
            <person name="Song L."/>
            <person name="Sun Q."/>
            <person name="Zhang H."/>
            <person name="Xiang H."/>
            <person name="Dong X."/>
        </authorList>
    </citation>
    <scope>NUCLEOTIDE SEQUENCE</scope>
    <source>
        <strain evidence="14">ZWT</strain>
    </source>
</reference>
<evidence type="ECO:0000313" key="14">
    <source>
        <dbReference type="EMBL" id="MCM1990390.1"/>
    </source>
</evidence>
<evidence type="ECO:0000256" key="7">
    <source>
        <dbReference type="ARBA" id="ARBA00023004"/>
    </source>
</evidence>
<comment type="catalytic activity">
    <reaction evidence="10 11 12">
        <text>L-serine = pyruvate + NH4(+)</text>
        <dbReference type="Rhea" id="RHEA:19169"/>
        <dbReference type="ChEBI" id="CHEBI:15361"/>
        <dbReference type="ChEBI" id="CHEBI:28938"/>
        <dbReference type="ChEBI" id="CHEBI:33384"/>
        <dbReference type="EC" id="4.3.1.17"/>
    </reaction>
</comment>
<sequence>MKNYGVFDILGPVMIGPSSSHTAGAARLAKMASTISGEGIEKVEFILHGSFAKTYKGHGTDRALVGGILGMDPWDIRIRNSFSHAQDQKLEYSFIEGDLGDVHPNTIKFRIFKESGRIVEISGSSIGGGSIRIYEVDGQPVELNGEYPTLIISYKDQPGMLSKISTVLYQSEINIAFLKVFRNIRGEKAVMVCETDSGCGRSIRQRIRDLGDIYSVKEIRPLKEGEENVC</sequence>
<keyword evidence="4 11" id="KW-0312">Gluconeogenesis</keyword>
<dbReference type="Proteomes" id="UP001056429">
    <property type="component" value="Unassembled WGS sequence"/>
</dbReference>
<dbReference type="SUPFAM" id="SSF143548">
    <property type="entry name" value="Serine metabolism enzymes domain"/>
    <property type="match status" value="1"/>
</dbReference>
<evidence type="ECO:0000256" key="9">
    <source>
        <dbReference type="ARBA" id="ARBA00023239"/>
    </source>
</evidence>
<dbReference type="InterPro" id="IPR051318">
    <property type="entry name" value="Fe-S_L-Ser"/>
</dbReference>
<keyword evidence="6 11" id="KW-0479">Metal-binding</keyword>
<dbReference type="InterPro" id="IPR002912">
    <property type="entry name" value="ACT_dom"/>
</dbReference>
<comment type="similarity">
    <text evidence="3 11 12">Belongs to the iron-sulfur dependent L-serine dehydratase family.</text>
</comment>
<comment type="cofactor">
    <cofactor evidence="1 12">
        <name>[4Fe-4S] cluster</name>
        <dbReference type="ChEBI" id="CHEBI:49883"/>
    </cofactor>
</comment>
<dbReference type="SUPFAM" id="SSF55021">
    <property type="entry name" value="ACT-like"/>
    <property type="match status" value="1"/>
</dbReference>
<dbReference type="InterPro" id="IPR045865">
    <property type="entry name" value="ACT-like_dom_sf"/>
</dbReference>